<gene>
    <name evidence="2" type="ORF">CFBP5473_14860</name>
    <name evidence="3" type="ORF">J5285_15605</name>
</gene>
<evidence type="ECO:0000313" key="2">
    <source>
        <dbReference type="EMBL" id="QCI99300.1"/>
    </source>
</evidence>
<dbReference type="STRING" id="1367849.GCA_000518585_04550"/>
<organism evidence="2 4">
    <name type="scientific">Agrobacterium larrymoorei</name>
    <dbReference type="NCBI Taxonomy" id="160699"/>
    <lineage>
        <taxon>Bacteria</taxon>
        <taxon>Pseudomonadati</taxon>
        <taxon>Pseudomonadota</taxon>
        <taxon>Alphaproteobacteria</taxon>
        <taxon>Hyphomicrobiales</taxon>
        <taxon>Rhizobiaceae</taxon>
        <taxon>Rhizobium/Agrobacterium group</taxon>
        <taxon>Agrobacterium</taxon>
    </lineage>
</organism>
<sequence length="141" mass="15819">MRATKRDGASKLAERMPDALYVMLGQDGIAFFSHCNLLHGQSSRDRKVFFFIALTGLCEIAGALGLLLFRLRKLAGFALATYAVYVFPANVKHAIDSMRTADPTIWSWIYHCIRLPLQPLLVWGALFAGGIINWPITKKHR</sequence>
<dbReference type="EMBL" id="CP072168">
    <property type="protein sequence ID" value="QYA08837.1"/>
    <property type="molecule type" value="Genomic_DNA"/>
</dbReference>
<name>A0A4D7E380_9HYPH</name>
<dbReference type="RefSeq" id="WP_136954385.1">
    <property type="nucleotide sequence ID" value="NZ_CP039692.1"/>
</dbReference>
<protein>
    <recommendedName>
        <fullName evidence="6">DoxX family protein</fullName>
    </recommendedName>
</protein>
<dbReference type="KEGG" id="alf:CFBP5473_14860"/>
<evidence type="ECO:0000256" key="1">
    <source>
        <dbReference type="SAM" id="Phobius"/>
    </source>
</evidence>
<keyword evidence="1" id="KW-1133">Transmembrane helix</keyword>
<accession>A0A4D7E380</accession>
<dbReference type="EMBL" id="CP039692">
    <property type="protein sequence ID" value="QCI99300.1"/>
    <property type="molecule type" value="Genomic_DNA"/>
</dbReference>
<dbReference type="PANTHER" id="PTHR36974">
    <property type="entry name" value="MEMBRANE PROTEIN-RELATED"/>
    <property type="match status" value="1"/>
</dbReference>
<dbReference type="Proteomes" id="UP000298545">
    <property type="component" value="Chromosome linear"/>
</dbReference>
<keyword evidence="1" id="KW-0472">Membrane</keyword>
<dbReference type="AlphaFoldDB" id="A0A4D7E380"/>
<proteinExistence type="predicted"/>
<evidence type="ECO:0000313" key="4">
    <source>
        <dbReference type="Proteomes" id="UP000298545"/>
    </source>
</evidence>
<feature type="transmembrane region" description="Helical" evidence="1">
    <location>
        <begin position="115"/>
        <end position="136"/>
    </location>
</feature>
<evidence type="ECO:0000313" key="3">
    <source>
        <dbReference type="EMBL" id="QYA08837.1"/>
    </source>
</evidence>
<dbReference type="PANTHER" id="PTHR36974:SF1">
    <property type="entry name" value="DOXX FAMILY MEMBRANE PROTEIN"/>
    <property type="match status" value="1"/>
</dbReference>
<reference evidence="2 4" key="1">
    <citation type="submission" date="2019-04" db="EMBL/GenBank/DDBJ databases">
        <title>Complete genome sequence of Agrobacterium larrymoorei CFBP5473.</title>
        <authorList>
            <person name="Haryono M."/>
            <person name="Chou L."/>
            <person name="Lin Y.-C."/>
            <person name="Lai E.-M."/>
            <person name="Kuo C.-H."/>
        </authorList>
    </citation>
    <scope>NUCLEOTIDE SEQUENCE [LARGE SCALE GENOMIC DNA]</scope>
    <source>
        <strain evidence="2 4">CFBP5473</strain>
    </source>
</reference>
<dbReference type="OrthoDB" id="8856615at2"/>
<keyword evidence="1" id="KW-0812">Transmembrane</keyword>
<evidence type="ECO:0000313" key="5">
    <source>
        <dbReference type="Proteomes" id="UP000826513"/>
    </source>
</evidence>
<keyword evidence="5" id="KW-1185">Reference proteome</keyword>
<reference evidence="3 5" key="2">
    <citation type="submission" date="2021-03" db="EMBL/GenBank/DDBJ databases">
        <title>Rapid diversification of plasmids in a genus of pathogenic and nitrogen fixing bacteria.</title>
        <authorList>
            <person name="Weisberg A.J."/>
            <person name="Miller M."/>
            <person name="Ream W."/>
            <person name="Grunwald N.J."/>
            <person name="Chang J.H."/>
        </authorList>
    </citation>
    <scope>NUCLEOTIDE SEQUENCE [LARGE SCALE GENOMIC DNA]</scope>
    <source>
        <strain evidence="3 5">AF3.44</strain>
    </source>
</reference>
<dbReference type="Proteomes" id="UP000826513">
    <property type="component" value="Chromosome 2"/>
</dbReference>
<feature type="transmembrane region" description="Helical" evidence="1">
    <location>
        <begin position="48"/>
        <end position="69"/>
    </location>
</feature>
<evidence type="ECO:0008006" key="6">
    <source>
        <dbReference type="Google" id="ProtNLM"/>
    </source>
</evidence>